<feature type="compositionally biased region" description="Acidic residues" evidence="1">
    <location>
        <begin position="155"/>
        <end position="164"/>
    </location>
</feature>
<keyword evidence="3" id="KW-1185">Reference proteome</keyword>
<evidence type="ECO:0000313" key="2">
    <source>
        <dbReference type="EMBL" id="NIG61889.1"/>
    </source>
</evidence>
<proteinExistence type="predicted"/>
<gene>
    <name evidence="2" type="ORF">BU61_11241</name>
</gene>
<feature type="region of interest" description="Disordered" evidence="1">
    <location>
        <begin position="136"/>
        <end position="203"/>
    </location>
</feature>
<dbReference type="EMBL" id="PGGH01382186">
    <property type="protein sequence ID" value="NIG61889.1"/>
    <property type="molecule type" value="Genomic_DNA"/>
</dbReference>
<comment type="caution">
    <text evidence="2">The sequence shown here is derived from an EMBL/GenBank/DDBJ whole genome shotgun (WGS) entry which is preliminary data.</text>
</comment>
<feature type="compositionally biased region" description="Polar residues" evidence="1">
    <location>
        <begin position="9"/>
        <end position="28"/>
    </location>
</feature>
<organism evidence="2 3">
    <name type="scientific">Pontoporia blainvillei</name>
    <name type="common">Franciscana</name>
    <name type="synonym">Delphinus blainvillei</name>
    <dbReference type="NCBI Taxonomy" id="48723"/>
    <lineage>
        <taxon>Eukaryota</taxon>
        <taxon>Metazoa</taxon>
        <taxon>Chordata</taxon>
        <taxon>Craniata</taxon>
        <taxon>Vertebrata</taxon>
        <taxon>Euteleostomi</taxon>
        <taxon>Mammalia</taxon>
        <taxon>Eutheria</taxon>
        <taxon>Laurasiatheria</taxon>
        <taxon>Artiodactyla</taxon>
        <taxon>Whippomorpha</taxon>
        <taxon>Cetacea</taxon>
        <taxon>Odontoceti</taxon>
        <taxon>Pontoporiidae</taxon>
        <taxon>Pontoporia</taxon>
    </lineage>
</organism>
<sequence>MKRKVAFSEITSPSKRSQPDGPQNSSAALKTPEKAGEIQQCWAEDDKKASPDGCMILRTRVPALKTTQTSEERTLTPVRGGQKSLVVPSVILKPENIKKREAKEPVQGEATSTPRHIRRKSSLLTLNRIRQQLRFLDNSKSDQEEEEFLPVAEISDSDSEEEEASTPPLPRRTPSNVSRNLRSSMKSSSQTPSKTPKKTVRFF</sequence>
<dbReference type="Proteomes" id="UP001165941">
    <property type="component" value="Unassembled WGS sequence"/>
</dbReference>
<evidence type="ECO:0000256" key="1">
    <source>
        <dbReference type="SAM" id="MobiDB-lite"/>
    </source>
</evidence>
<feature type="region of interest" description="Disordered" evidence="1">
    <location>
        <begin position="95"/>
        <end position="123"/>
    </location>
</feature>
<feature type="compositionally biased region" description="Low complexity" evidence="1">
    <location>
        <begin position="178"/>
        <end position="194"/>
    </location>
</feature>
<feature type="compositionally biased region" description="Basic and acidic residues" evidence="1">
    <location>
        <begin position="95"/>
        <end position="106"/>
    </location>
</feature>
<feature type="region of interest" description="Disordered" evidence="1">
    <location>
        <begin position="1"/>
        <end position="38"/>
    </location>
</feature>
<evidence type="ECO:0000313" key="3">
    <source>
        <dbReference type="Proteomes" id="UP001165941"/>
    </source>
</evidence>
<accession>A0ABX0SAX4</accession>
<protein>
    <submittedName>
        <fullName evidence="2">Origin recognition complex subunit 1 isoform 2</fullName>
    </submittedName>
</protein>
<reference evidence="2" key="1">
    <citation type="submission" date="2018-05" db="EMBL/GenBank/DDBJ databases">
        <authorList>
            <person name="Pedro S.L.S."/>
            <person name="Freitas R.C."/>
            <person name="Barreto A.S."/>
            <person name="Lima A.O.S."/>
        </authorList>
    </citation>
    <scope>NUCLEOTIDE SEQUENCE</scope>
    <source>
        <strain evidence="2">BP203</strain>
        <tissue evidence="2">Muscle</tissue>
    </source>
</reference>
<name>A0ABX0SAX4_PONBL</name>